<dbReference type="PANTHER" id="PTHR24148:SF82">
    <property type="entry name" value="HETEROKARYON INCOMPATIBILITY DOMAIN-CONTAINING PROTEIN"/>
    <property type="match status" value="1"/>
</dbReference>
<dbReference type="PANTHER" id="PTHR24148">
    <property type="entry name" value="ANKYRIN REPEAT DOMAIN-CONTAINING PROTEIN 39 HOMOLOG-RELATED"/>
    <property type="match status" value="1"/>
</dbReference>
<reference evidence="2 3" key="1">
    <citation type="journal article" date="2025" name="Microbiol. Resour. Announc.">
        <title>Draft genome sequences for Neonectria magnoliae and Neonectria punicea, canker pathogens of Liriodendron tulipifera and Acer saccharum in West Virginia.</title>
        <authorList>
            <person name="Petronek H.M."/>
            <person name="Kasson M.T."/>
            <person name="Metheny A.M."/>
            <person name="Stauder C.M."/>
            <person name="Lovett B."/>
            <person name="Lynch S.C."/>
            <person name="Garnas J.R."/>
            <person name="Kasson L.R."/>
            <person name="Stajich J.E."/>
        </authorList>
    </citation>
    <scope>NUCLEOTIDE SEQUENCE [LARGE SCALE GENOMIC DNA]</scope>
    <source>
        <strain evidence="2 3">NRRL 64653</strain>
    </source>
</reference>
<dbReference type="InterPro" id="IPR052895">
    <property type="entry name" value="HetReg/Transcr_Mod"/>
</dbReference>
<protein>
    <recommendedName>
        <fullName evidence="1">Heterokaryon incompatibility domain-containing protein</fullName>
    </recommendedName>
</protein>
<accession>A0ABR1GJ63</accession>
<sequence length="592" mass="67119">MKNTTPPPSRSPTATASPTSIIVNMVSRNEIRTLYLFLHNGDSDTPLRADLRVAALEDDPDYEAVSYVWGSSDVLVDIEVSGRNVGVTKNLDTSACINQWDLKEKAQQQVRQMRHIYSKCRTCLLWMGEIKEDIPQTDAEEALAILKYMAAVFEAGSDEGIAVPVSLESDESFRGPLTALESLSIEHNPWWARVWTVQEAVLPQEMTFMWGSLTMPWETMIHATRTWTGTQPDLLMKRFQVSYKAGLISGLMAMVVWLGIAKGRSDSPAHLVNRWRFRSATDPRDKIYALMGLCLPWTLPTVEQCDYDMPVVDVFCDLTFDLMLSDESLLPLIMDPRLEANKATPGIPRWALDASHISDRNTDWFHLFAWPEYQAHGGRHLDIGEMLQRRGKTKHRLELKGVFVSTIKAVGDVWLNPAEPGIDRDAAQRERIRSCQTLAHEHVKQGTAESSEPYPGGYTLREAFGRLMLGDIWRNGEQCVEARADEEDVDSVYKFLDTGDLYWTRQTIWGMMSNQRFFVTETGLMGIGHMDTQPGEEIWVFHGGNYPFTVNPRAGSRKDEYEYDFGGRCYVQGVMNGEAFERGEETRTATIY</sequence>
<dbReference type="Pfam" id="PF06985">
    <property type="entry name" value="HET"/>
    <property type="match status" value="1"/>
</dbReference>
<name>A0ABR1GJ63_9HYPO</name>
<proteinExistence type="predicted"/>
<organism evidence="2 3">
    <name type="scientific">Neonectria punicea</name>
    <dbReference type="NCBI Taxonomy" id="979145"/>
    <lineage>
        <taxon>Eukaryota</taxon>
        <taxon>Fungi</taxon>
        <taxon>Dikarya</taxon>
        <taxon>Ascomycota</taxon>
        <taxon>Pezizomycotina</taxon>
        <taxon>Sordariomycetes</taxon>
        <taxon>Hypocreomycetidae</taxon>
        <taxon>Hypocreales</taxon>
        <taxon>Nectriaceae</taxon>
        <taxon>Neonectria</taxon>
    </lineage>
</organism>
<comment type="caution">
    <text evidence="2">The sequence shown here is derived from an EMBL/GenBank/DDBJ whole genome shotgun (WGS) entry which is preliminary data.</text>
</comment>
<evidence type="ECO:0000259" key="1">
    <source>
        <dbReference type="Pfam" id="PF06985"/>
    </source>
</evidence>
<gene>
    <name evidence="2" type="ORF">QQX98_012322</name>
</gene>
<evidence type="ECO:0000313" key="2">
    <source>
        <dbReference type="EMBL" id="KAK7398308.1"/>
    </source>
</evidence>
<dbReference type="Proteomes" id="UP001498476">
    <property type="component" value="Unassembled WGS sequence"/>
</dbReference>
<dbReference type="InterPro" id="IPR010730">
    <property type="entry name" value="HET"/>
</dbReference>
<keyword evidence="3" id="KW-1185">Reference proteome</keyword>
<evidence type="ECO:0000313" key="3">
    <source>
        <dbReference type="Proteomes" id="UP001498476"/>
    </source>
</evidence>
<dbReference type="EMBL" id="JAZAVJ010000351">
    <property type="protein sequence ID" value="KAK7398308.1"/>
    <property type="molecule type" value="Genomic_DNA"/>
</dbReference>
<dbReference type="Pfam" id="PF26639">
    <property type="entry name" value="Het-6_barrel"/>
    <property type="match status" value="1"/>
</dbReference>
<feature type="domain" description="Heterokaryon incompatibility" evidence="1">
    <location>
        <begin position="94"/>
        <end position="199"/>
    </location>
</feature>